<dbReference type="GO" id="GO:0005743">
    <property type="term" value="C:mitochondrial inner membrane"/>
    <property type="evidence" value="ECO:0007669"/>
    <property type="project" value="TreeGrafter"/>
</dbReference>
<feature type="compositionally biased region" description="Polar residues" evidence="8">
    <location>
        <begin position="1"/>
        <end position="16"/>
    </location>
</feature>
<dbReference type="InterPro" id="IPR011527">
    <property type="entry name" value="ABC1_TM_dom"/>
</dbReference>
<dbReference type="SUPFAM" id="SSF90123">
    <property type="entry name" value="ABC transporter transmembrane region"/>
    <property type="match status" value="1"/>
</dbReference>
<dbReference type="PROSITE" id="PS50929">
    <property type="entry name" value="ABC_TM1F"/>
    <property type="match status" value="1"/>
</dbReference>
<dbReference type="OrthoDB" id="6500128at2759"/>
<evidence type="ECO:0000256" key="8">
    <source>
        <dbReference type="SAM" id="MobiDB-lite"/>
    </source>
</evidence>
<evidence type="ECO:0000259" key="10">
    <source>
        <dbReference type="PROSITE" id="PS50929"/>
    </source>
</evidence>
<dbReference type="PANTHER" id="PTHR43394:SF16">
    <property type="entry name" value="ABC TRANSPORTER B FAMILY MEMBER 4-LIKE ISOFORM X1"/>
    <property type="match status" value="1"/>
</dbReference>
<keyword evidence="6 9" id="KW-0472">Membrane</keyword>
<organism evidence="11 12">
    <name type="scientific">Phytophthora lilii</name>
    <dbReference type="NCBI Taxonomy" id="2077276"/>
    <lineage>
        <taxon>Eukaryota</taxon>
        <taxon>Sar</taxon>
        <taxon>Stramenopiles</taxon>
        <taxon>Oomycota</taxon>
        <taxon>Peronosporomycetes</taxon>
        <taxon>Peronosporales</taxon>
        <taxon>Peronosporaceae</taxon>
        <taxon>Phytophthora</taxon>
    </lineage>
</organism>
<feature type="transmembrane region" description="Helical" evidence="9">
    <location>
        <begin position="74"/>
        <end position="96"/>
    </location>
</feature>
<evidence type="ECO:0000256" key="1">
    <source>
        <dbReference type="ARBA" id="ARBA00004141"/>
    </source>
</evidence>
<reference evidence="11" key="1">
    <citation type="submission" date="2023-04" db="EMBL/GenBank/DDBJ databases">
        <title>Phytophthora lilii NBRC 32176.</title>
        <authorList>
            <person name="Ichikawa N."/>
            <person name="Sato H."/>
            <person name="Tonouchi N."/>
        </authorList>
    </citation>
    <scope>NUCLEOTIDE SEQUENCE</scope>
    <source>
        <strain evidence="11">NBRC 32176</strain>
    </source>
</reference>
<evidence type="ECO:0000256" key="2">
    <source>
        <dbReference type="ARBA" id="ARBA00022448"/>
    </source>
</evidence>
<evidence type="ECO:0000256" key="5">
    <source>
        <dbReference type="ARBA" id="ARBA00022989"/>
    </source>
</evidence>
<dbReference type="GO" id="GO:0090374">
    <property type="term" value="P:oligopeptide export from mitochondrion"/>
    <property type="evidence" value="ECO:0007669"/>
    <property type="project" value="TreeGrafter"/>
</dbReference>
<dbReference type="Proteomes" id="UP001165083">
    <property type="component" value="Unassembled WGS sequence"/>
</dbReference>
<evidence type="ECO:0000313" key="11">
    <source>
        <dbReference type="EMBL" id="GMF19871.1"/>
    </source>
</evidence>
<name>A0A9W6TQ10_9STRA</name>
<keyword evidence="3 9" id="KW-0812">Transmembrane</keyword>
<dbReference type="Gene3D" id="1.20.1560.10">
    <property type="entry name" value="ABC transporter type 1, transmembrane domain"/>
    <property type="match status" value="1"/>
</dbReference>
<evidence type="ECO:0000256" key="6">
    <source>
        <dbReference type="ARBA" id="ARBA00023136"/>
    </source>
</evidence>
<accession>A0A9W6TQ10</accession>
<keyword evidence="12" id="KW-1185">Reference proteome</keyword>
<dbReference type="InterPro" id="IPR036640">
    <property type="entry name" value="ABC1_TM_sf"/>
</dbReference>
<evidence type="ECO:0000256" key="3">
    <source>
        <dbReference type="ARBA" id="ARBA00022692"/>
    </source>
</evidence>
<keyword evidence="2" id="KW-0813">Transport</keyword>
<dbReference type="EMBL" id="BSXW01000357">
    <property type="protein sequence ID" value="GMF19871.1"/>
    <property type="molecule type" value="Genomic_DNA"/>
</dbReference>
<evidence type="ECO:0000256" key="7">
    <source>
        <dbReference type="ARBA" id="ARBA00023180"/>
    </source>
</evidence>
<proteinExistence type="predicted"/>
<dbReference type="Pfam" id="PF00664">
    <property type="entry name" value="ABC_membrane"/>
    <property type="match status" value="1"/>
</dbReference>
<keyword evidence="7" id="KW-0325">Glycoprotein</keyword>
<dbReference type="GO" id="GO:0005524">
    <property type="term" value="F:ATP binding"/>
    <property type="evidence" value="ECO:0007669"/>
    <property type="project" value="InterPro"/>
</dbReference>
<comment type="caution">
    <text evidence="11">The sequence shown here is derived from an EMBL/GenBank/DDBJ whole genome shotgun (WGS) entry which is preliminary data.</text>
</comment>
<comment type="subcellular location">
    <subcellularLocation>
        <location evidence="1">Membrane</location>
        <topology evidence="1">Multi-pass membrane protein</topology>
    </subcellularLocation>
</comment>
<evidence type="ECO:0000256" key="9">
    <source>
        <dbReference type="SAM" id="Phobius"/>
    </source>
</evidence>
<sequence length="215" mass="23077">MSSAGQKQQIRGQQTTRPRHSNGEMAAYTALQSPKDCDEASVNLPTPGPLKTSQAGKTTPLRQLFSYADGTYKLLMAVGTAGAFAAVISQPIQIVLLGDVLNSFNPTNPTAALADRVNEVVLNFVYVGLAAFFCGFFQVSCWSLTAARQAKRIQSEYVKAVLSKEIGWFDVNNSMEIPTGVTEAATTIQEEIGRRLADGLHFFAMAISGIVIGLV</sequence>
<feature type="region of interest" description="Disordered" evidence="8">
    <location>
        <begin position="1"/>
        <end position="56"/>
    </location>
</feature>
<gene>
    <name evidence="11" type="ORF">Plil01_000764000</name>
</gene>
<feature type="domain" description="ABC transmembrane type-1" evidence="10">
    <location>
        <begin position="77"/>
        <end position="215"/>
    </location>
</feature>
<dbReference type="AlphaFoldDB" id="A0A9W6TQ10"/>
<evidence type="ECO:0000256" key="4">
    <source>
        <dbReference type="ARBA" id="ARBA00022737"/>
    </source>
</evidence>
<keyword evidence="4" id="KW-0677">Repeat</keyword>
<feature type="transmembrane region" description="Helical" evidence="9">
    <location>
        <begin position="124"/>
        <end position="145"/>
    </location>
</feature>
<keyword evidence="5 9" id="KW-1133">Transmembrane helix</keyword>
<evidence type="ECO:0000313" key="12">
    <source>
        <dbReference type="Proteomes" id="UP001165083"/>
    </source>
</evidence>
<dbReference type="GO" id="GO:0015421">
    <property type="term" value="F:ABC-type oligopeptide transporter activity"/>
    <property type="evidence" value="ECO:0007669"/>
    <property type="project" value="TreeGrafter"/>
</dbReference>
<protein>
    <submittedName>
        <fullName evidence="11">Unnamed protein product</fullName>
    </submittedName>
</protein>
<dbReference type="PANTHER" id="PTHR43394">
    <property type="entry name" value="ATP-DEPENDENT PERMEASE MDL1, MITOCHONDRIAL"/>
    <property type="match status" value="1"/>
</dbReference>
<dbReference type="InterPro" id="IPR039421">
    <property type="entry name" value="Type_1_exporter"/>
</dbReference>